<gene>
    <name evidence="2" type="ORF">BCV70DRAFT_110341</name>
</gene>
<sequence length="173" mass="19057">MLTYSGKVSGLGRRYSVVKVRDQRLQTSLSIHVFASDIAPSVVLCRRLPLTLDTSQPPRPQAPNESVRTPISISIPMLRPLFQYDPRATSHEPRTTSQGSQLKPFQHQSRPSSPTLPPFLLPSVLPPLLLSLPVFATTSTSRSPFISDPNSPDAHAHAHANNPRKKSPIHYAT</sequence>
<feature type="region of interest" description="Disordered" evidence="1">
    <location>
        <begin position="140"/>
        <end position="173"/>
    </location>
</feature>
<feature type="compositionally biased region" description="Polar residues" evidence="1">
    <location>
        <begin position="140"/>
        <end position="150"/>
    </location>
</feature>
<reference evidence="2 3" key="1">
    <citation type="journal article" date="2018" name="Mol. Biol. Evol.">
        <title>Broad Genomic Sampling Reveals a Smut Pathogenic Ancestry of the Fungal Clade Ustilaginomycotina.</title>
        <authorList>
            <person name="Kijpornyongpan T."/>
            <person name="Mondo S.J."/>
            <person name="Barry K."/>
            <person name="Sandor L."/>
            <person name="Lee J."/>
            <person name="Lipzen A."/>
            <person name="Pangilinan J."/>
            <person name="LaButti K."/>
            <person name="Hainaut M."/>
            <person name="Henrissat B."/>
            <person name="Grigoriev I.V."/>
            <person name="Spatafora J.W."/>
            <person name="Aime M.C."/>
        </authorList>
    </citation>
    <scope>NUCLEOTIDE SEQUENCE [LARGE SCALE GENOMIC DNA]</scope>
    <source>
        <strain evidence="2 3">MCA 3645</strain>
    </source>
</reference>
<feature type="compositionally biased region" description="Basic residues" evidence="1">
    <location>
        <begin position="162"/>
        <end position="173"/>
    </location>
</feature>
<organism evidence="2 3">
    <name type="scientific">Testicularia cyperi</name>
    <dbReference type="NCBI Taxonomy" id="1882483"/>
    <lineage>
        <taxon>Eukaryota</taxon>
        <taxon>Fungi</taxon>
        <taxon>Dikarya</taxon>
        <taxon>Basidiomycota</taxon>
        <taxon>Ustilaginomycotina</taxon>
        <taxon>Ustilaginomycetes</taxon>
        <taxon>Ustilaginales</taxon>
        <taxon>Anthracoideaceae</taxon>
        <taxon>Testicularia</taxon>
    </lineage>
</organism>
<dbReference type="InParanoid" id="A0A317XP75"/>
<evidence type="ECO:0000313" key="2">
    <source>
        <dbReference type="EMBL" id="PWY99622.1"/>
    </source>
</evidence>
<evidence type="ECO:0000256" key="1">
    <source>
        <dbReference type="SAM" id="MobiDB-lite"/>
    </source>
</evidence>
<protein>
    <submittedName>
        <fullName evidence="2">Uncharacterized protein</fullName>
    </submittedName>
</protein>
<dbReference type="Proteomes" id="UP000246740">
    <property type="component" value="Unassembled WGS sequence"/>
</dbReference>
<name>A0A317XP75_9BASI</name>
<keyword evidence="3" id="KW-1185">Reference proteome</keyword>
<proteinExistence type="predicted"/>
<accession>A0A317XP75</accession>
<feature type="region of interest" description="Disordered" evidence="1">
    <location>
        <begin position="85"/>
        <end position="117"/>
    </location>
</feature>
<feature type="compositionally biased region" description="Polar residues" evidence="1">
    <location>
        <begin position="95"/>
        <end position="110"/>
    </location>
</feature>
<dbReference type="EMBL" id="KZ819194">
    <property type="protein sequence ID" value="PWY99622.1"/>
    <property type="molecule type" value="Genomic_DNA"/>
</dbReference>
<dbReference type="AlphaFoldDB" id="A0A317XP75"/>
<evidence type="ECO:0000313" key="3">
    <source>
        <dbReference type="Proteomes" id="UP000246740"/>
    </source>
</evidence>